<comment type="subcellular location">
    <subcellularLocation>
        <location evidence="1 7">Cell membrane</location>
        <topology evidence="1 7">Multi-pass membrane protein</topology>
    </subcellularLocation>
</comment>
<dbReference type="InterPro" id="IPR032818">
    <property type="entry name" value="DedA-like"/>
</dbReference>
<feature type="transmembrane region" description="Helical" evidence="7">
    <location>
        <begin position="145"/>
        <end position="165"/>
    </location>
</feature>
<keyword evidence="6 7" id="KW-0472">Membrane</keyword>
<dbReference type="InterPro" id="IPR032816">
    <property type="entry name" value="VTT_dom"/>
</dbReference>
<accession>A0A1G2SFV5</accession>
<name>A0A1G2SFV5_9BACT</name>
<evidence type="ECO:0000313" key="10">
    <source>
        <dbReference type="Proteomes" id="UP000177987"/>
    </source>
</evidence>
<feature type="transmembrane region" description="Helical" evidence="7">
    <location>
        <begin position="174"/>
        <end position="192"/>
    </location>
</feature>
<keyword evidence="5 7" id="KW-1133">Transmembrane helix</keyword>
<dbReference type="EMBL" id="MHUW01000010">
    <property type="protein sequence ID" value="OHA83930.1"/>
    <property type="molecule type" value="Genomic_DNA"/>
</dbReference>
<organism evidence="9 10">
    <name type="scientific">Candidatus Yonathbacteria bacterium RIFCSPLOWO2_01_FULL_47_33b</name>
    <dbReference type="NCBI Taxonomy" id="1802727"/>
    <lineage>
        <taxon>Bacteria</taxon>
        <taxon>Candidatus Yonathiibacteriota</taxon>
    </lineage>
</organism>
<feature type="transmembrane region" description="Helical" evidence="7">
    <location>
        <begin position="57"/>
        <end position="79"/>
    </location>
</feature>
<gene>
    <name evidence="9" type="ORF">A2937_03255</name>
</gene>
<feature type="domain" description="VTT" evidence="8">
    <location>
        <begin position="37"/>
        <end position="162"/>
    </location>
</feature>
<dbReference type="PANTHER" id="PTHR30353:SF0">
    <property type="entry name" value="TRANSMEMBRANE PROTEIN"/>
    <property type="match status" value="1"/>
</dbReference>
<evidence type="ECO:0000256" key="3">
    <source>
        <dbReference type="ARBA" id="ARBA00022475"/>
    </source>
</evidence>
<reference evidence="9 10" key="1">
    <citation type="journal article" date="2016" name="Nat. Commun.">
        <title>Thousands of microbial genomes shed light on interconnected biogeochemical processes in an aquifer system.</title>
        <authorList>
            <person name="Anantharaman K."/>
            <person name="Brown C.T."/>
            <person name="Hug L.A."/>
            <person name="Sharon I."/>
            <person name="Castelle C.J."/>
            <person name="Probst A.J."/>
            <person name="Thomas B.C."/>
            <person name="Singh A."/>
            <person name="Wilkins M.J."/>
            <person name="Karaoz U."/>
            <person name="Brodie E.L."/>
            <person name="Williams K.H."/>
            <person name="Hubbard S.S."/>
            <person name="Banfield J.F."/>
        </authorList>
    </citation>
    <scope>NUCLEOTIDE SEQUENCE [LARGE SCALE GENOMIC DNA]</scope>
</reference>
<evidence type="ECO:0000256" key="1">
    <source>
        <dbReference type="ARBA" id="ARBA00004651"/>
    </source>
</evidence>
<proteinExistence type="inferred from homology"/>
<evidence type="ECO:0000256" key="2">
    <source>
        <dbReference type="ARBA" id="ARBA00010792"/>
    </source>
</evidence>
<feature type="transmembrane region" description="Helical" evidence="7">
    <location>
        <begin position="12"/>
        <end position="37"/>
    </location>
</feature>
<sequence>MPPLPHFDLVQLIQAFGLVGLFGIVFAETGLFFGFFFPGDSLLFTAGLLASQGLLNIWLLVPLMIVGAILGDSFGYWFGAKVGPKIFNKEDSFFFHKKHIERTQKFYLKYGAKAVFLARFVPVVRTFTPILAGVGSMPYGVFVRYNIMGGLVWGGGVTLLGYFLGKSVPNIEHYLLPIILAIIVISFLPIVYEVMNNKQGE</sequence>
<comment type="caution">
    <text evidence="9">The sequence shown here is derived from an EMBL/GenBank/DDBJ whole genome shotgun (WGS) entry which is preliminary data.</text>
</comment>
<keyword evidence="4 7" id="KW-0812">Transmembrane</keyword>
<dbReference type="AlphaFoldDB" id="A0A1G2SFV5"/>
<evidence type="ECO:0000256" key="6">
    <source>
        <dbReference type="ARBA" id="ARBA00023136"/>
    </source>
</evidence>
<dbReference type="Pfam" id="PF09335">
    <property type="entry name" value="VTT_dom"/>
    <property type="match status" value="1"/>
</dbReference>
<comment type="similarity">
    <text evidence="2 7">Belongs to the DedA family.</text>
</comment>
<evidence type="ECO:0000256" key="7">
    <source>
        <dbReference type="RuleBase" id="RU367016"/>
    </source>
</evidence>
<evidence type="ECO:0000259" key="8">
    <source>
        <dbReference type="Pfam" id="PF09335"/>
    </source>
</evidence>
<dbReference type="Proteomes" id="UP000177987">
    <property type="component" value="Unassembled WGS sequence"/>
</dbReference>
<protein>
    <recommendedName>
        <fullName evidence="8">VTT domain-containing protein</fullName>
    </recommendedName>
</protein>
<evidence type="ECO:0000256" key="4">
    <source>
        <dbReference type="ARBA" id="ARBA00022692"/>
    </source>
</evidence>
<dbReference type="PANTHER" id="PTHR30353">
    <property type="entry name" value="INNER MEMBRANE PROTEIN DEDA-RELATED"/>
    <property type="match status" value="1"/>
</dbReference>
<evidence type="ECO:0000256" key="5">
    <source>
        <dbReference type="ARBA" id="ARBA00022989"/>
    </source>
</evidence>
<keyword evidence="3 7" id="KW-1003">Cell membrane</keyword>
<evidence type="ECO:0000313" key="9">
    <source>
        <dbReference type="EMBL" id="OHA83930.1"/>
    </source>
</evidence>
<dbReference type="STRING" id="1802727.A2937_03255"/>
<dbReference type="GO" id="GO:0005886">
    <property type="term" value="C:plasma membrane"/>
    <property type="evidence" value="ECO:0007669"/>
    <property type="project" value="UniProtKB-SubCell"/>
</dbReference>